<reference evidence="2" key="1">
    <citation type="journal article" date="2019" name="Int. J. Syst. Evol. Microbiol.">
        <title>The Global Catalogue of Microorganisms (GCM) 10K type strain sequencing project: providing services to taxonomists for standard genome sequencing and annotation.</title>
        <authorList>
            <consortium name="The Broad Institute Genomics Platform"/>
            <consortium name="The Broad Institute Genome Sequencing Center for Infectious Disease"/>
            <person name="Wu L."/>
            <person name="Ma J."/>
        </authorList>
    </citation>
    <scope>NUCLEOTIDE SEQUENCE [LARGE SCALE GENOMIC DNA]</scope>
    <source>
        <strain evidence="2">CCUG 56331</strain>
    </source>
</reference>
<keyword evidence="2" id="KW-1185">Reference proteome</keyword>
<accession>A0ABW0R9I4</accession>
<dbReference type="EMBL" id="JBHSNQ010000051">
    <property type="protein sequence ID" value="MFC5541424.1"/>
    <property type="molecule type" value="Genomic_DNA"/>
</dbReference>
<evidence type="ECO:0000313" key="2">
    <source>
        <dbReference type="Proteomes" id="UP001595978"/>
    </source>
</evidence>
<organism evidence="1 2">
    <name type="scientific">Ureibacillus suwonensis</name>
    <dbReference type="NCBI Taxonomy" id="313007"/>
    <lineage>
        <taxon>Bacteria</taxon>
        <taxon>Bacillati</taxon>
        <taxon>Bacillota</taxon>
        <taxon>Bacilli</taxon>
        <taxon>Bacillales</taxon>
        <taxon>Caryophanaceae</taxon>
        <taxon>Ureibacillus</taxon>
    </lineage>
</organism>
<evidence type="ECO:0000313" key="1">
    <source>
        <dbReference type="EMBL" id="MFC5541424.1"/>
    </source>
</evidence>
<comment type="caution">
    <text evidence="1">The sequence shown here is derived from an EMBL/GenBank/DDBJ whole genome shotgun (WGS) entry which is preliminary data.</text>
</comment>
<gene>
    <name evidence="1" type="ORF">ACFPOH_06475</name>
</gene>
<dbReference type="Proteomes" id="UP001595978">
    <property type="component" value="Unassembled WGS sequence"/>
</dbReference>
<sequence length="132" mass="15044">MPIIYVGPGVVVYVIIEDQIYKGTIVKLFKNKKIRVEYTNNKNTTIVGNFEYGKNVFMTWLKAWKIKNERFPSEIAESRPVFSGKGNNVKEKGDTNIDKNEENSITTKYKTIPICNSCGVALNEFGHCRCTL</sequence>
<proteinExistence type="predicted"/>
<protein>
    <submittedName>
        <fullName evidence="1">Uncharacterized protein</fullName>
    </submittedName>
</protein>
<name>A0ABW0R9I4_9BACL</name>
<dbReference type="RefSeq" id="WP_390309096.1">
    <property type="nucleotide sequence ID" value="NZ_JBHSNQ010000051.1"/>
</dbReference>